<keyword evidence="2" id="KW-1133">Transmembrane helix</keyword>
<reference evidence="3 4" key="1">
    <citation type="submission" date="2021-03" db="EMBL/GenBank/DDBJ databases">
        <title>Actinomadura violae sp. nov., isolated from lichen in Thailand.</title>
        <authorList>
            <person name="Kanchanasin P."/>
            <person name="Saeng-In P."/>
            <person name="Phongsopitanun W."/>
            <person name="Yuki M."/>
            <person name="Kudo T."/>
            <person name="Ohkuma M."/>
            <person name="Tanasupawat S."/>
        </authorList>
    </citation>
    <scope>NUCLEOTIDE SEQUENCE [LARGE SCALE GENOMIC DNA]</scope>
    <source>
        <strain evidence="3 4">LCR2-06</strain>
    </source>
</reference>
<sequence length="460" mass="49133">MGDVFAVVRQDRERRAALSIVILTSAIAVLSGGLLRGRLVRLRGSRLELQDAEAYVRHVTRRTSTKDALAWLSEERAVSRPIHLPNLLASLLTIEDQASTADVQGLAGRVIRQVCRAEVVSELDPSQELLGLDEILRPAQYRAALDALASRTATRTLASVTLAAVIAAQQDDRNVVTALCAAAGLSYRDLRARVRDASVPTDLRGKWKNDQLKAVFDVIDAVITGRVTASSPAAQPARPVEHLLPDVDEVPGRQRGWALVEQMRVHGVPYELLLTQRAVGSAWVAHRSSTGKKLQAAVTTSLCELLDERSVPYHRLSMNAVSRELLTRVGANPAAAAEDGRNEGGQLAVLVESATLTHAVAVSVARDGGTARKSGARLGSLPARLGIACSVVLVGPGWAERNTTAELVRPFHGRIYTERTVPELADALSAMVASGESVIPTGHNGDAQPAASGDDPLEVR</sequence>
<proteinExistence type="predicted"/>
<name>A0ABS3RP89_9ACTN</name>
<keyword evidence="2" id="KW-0472">Membrane</keyword>
<protein>
    <submittedName>
        <fullName evidence="3">Uncharacterized protein</fullName>
    </submittedName>
</protein>
<keyword evidence="2" id="KW-0812">Transmembrane</keyword>
<gene>
    <name evidence="3" type="ORF">J4709_11120</name>
</gene>
<feature type="transmembrane region" description="Helical" evidence="2">
    <location>
        <begin position="16"/>
        <end position="35"/>
    </location>
</feature>
<organism evidence="3 4">
    <name type="scientific">Actinomadura violacea</name>
    <dbReference type="NCBI Taxonomy" id="2819934"/>
    <lineage>
        <taxon>Bacteria</taxon>
        <taxon>Bacillati</taxon>
        <taxon>Actinomycetota</taxon>
        <taxon>Actinomycetes</taxon>
        <taxon>Streptosporangiales</taxon>
        <taxon>Thermomonosporaceae</taxon>
        <taxon>Actinomadura</taxon>
    </lineage>
</organism>
<dbReference type="Proteomes" id="UP000680206">
    <property type="component" value="Unassembled WGS sequence"/>
</dbReference>
<evidence type="ECO:0000313" key="3">
    <source>
        <dbReference type="EMBL" id="MBO2458123.1"/>
    </source>
</evidence>
<comment type="caution">
    <text evidence="3">The sequence shown here is derived from an EMBL/GenBank/DDBJ whole genome shotgun (WGS) entry which is preliminary data.</text>
</comment>
<evidence type="ECO:0000256" key="1">
    <source>
        <dbReference type="SAM" id="MobiDB-lite"/>
    </source>
</evidence>
<accession>A0ABS3RP89</accession>
<feature type="region of interest" description="Disordered" evidence="1">
    <location>
        <begin position="439"/>
        <end position="460"/>
    </location>
</feature>
<evidence type="ECO:0000256" key="2">
    <source>
        <dbReference type="SAM" id="Phobius"/>
    </source>
</evidence>
<dbReference type="EMBL" id="JAGEPF010000006">
    <property type="protein sequence ID" value="MBO2458123.1"/>
    <property type="molecule type" value="Genomic_DNA"/>
</dbReference>
<evidence type="ECO:0000313" key="4">
    <source>
        <dbReference type="Proteomes" id="UP000680206"/>
    </source>
</evidence>
<dbReference type="RefSeq" id="WP_208239823.1">
    <property type="nucleotide sequence ID" value="NZ_JAGEPF010000006.1"/>
</dbReference>
<keyword evidence="4" id="KW-1185">Reference proteome</keyword>